<feature type="domain" description="F-box" evidence="2">
    <location>
        <begin position="1"/>
        <end position="50"/>
    </location>
</feature>
<proteinExistence type="predicted"/>
<dbReference type="Gramene" id="TRITD2Av1G286080.1">
    <property type="protein sequence ID" value="TRITD2Av1G286080.1"/>
    <property type="gene ID" value="TRITD2Av1G286080"/>
</dbReference>
<evidence type="ECO:0000313" key="3">
    <source>
        <dbReference type="EMBL" id="VAH38816.1"/>
    </source>
</evidence>
<feature type="compositionally biased region" description="Low complexity" evidence="1">
    <location>
        <begin position="79"/>
        <end position="99"/>
    </location>
</feature>
<evidence type="ECO:0000313" key="4">
    <source>
        <dbReference type="Proteomes" id="UP000324705"/>
    </source>
</evidence>
<dbReference type="Gene3D" id="1.20.1280.50">
    <property type="match status" value="1"/>
</dbReference>
<name>A0A9R1P8I9_TRITD</name>
<dbReference type="PANTHER" id="PTHR31264">
    <property type="entry name" value="OS07G0554500 PROTEIN-RELATED"/>
    <property type="match status" value="1"/>
</dbReference>
<dbReference type="CDD" id="cd09917">
    <property type="entry name" value="F-box_SF"/>
    <property type="match status" value="1"/>
</dbReference>
<accession>A0A9R1P8I9</accession>
<dbReference type="PROSITE" id="PS50181">
    <property type="entry name" value="FBOX"/>
    <property type="match status" value="1"/>
</dbReference>
<dbReference type="InterPro" id="IPR001810">
    <property type="entry name" value="F-box_dom"/>
</dbReference>
<gene>
    <name evidence="3" type="ORF">TRITD_2Av1G286080</name>
</gene>
<dbReference type="PANTHER" id="PTHR31264:SF23">
    <property type="entry name" value="F-BOX DOMAIN-CONTAINING PROTEIN"/>
    <property type="match status" value="1"/>
</dbReference>
<protein>
    <recommendedName>
        <fullName evidence="2">F-box domain-containing protein</fullName>
    </recommendedName>
</protein>
<dbReference type="Proteomes" id="UP000324705">
    <property type="component" value="Chromosome 2A"/>
</dbReference>
<dbReference type="AlphaFoldDB" id="A0A9R1P8I9"/>
<dbReference type="SUPFAM" id="SSF81383">
    <property type="entry name" value="F-box domain"/>
    <property type="match status" value="1"/>
</dbReference>
<sequence length="139" mass="14755">MALTAIPNELLADIFLRLPTPEDLIRASASCVSFCRLVADRTFLRRFRKLHPLPLLGFIDYKGFHPDVPPNPSAPAPTPQTSTSSSSPPLPGTGLCGTSASSSTDPVTPVGGSDPSSRRWWCATPCTGSISCSPRSLMT</sequence>
<organism evidence="3 4">
    <name type="scientific">Triticum turgidum subsp. durum</name>
    <name type="common">Durum wheat</name>
    <name type="synonym">Triticum durum</name>
    <dbReference type="NCBI Taxonomy" id="4567"/>
    <lineage>
        <taxon>Eukaryota</taxon>
        <taxon>Viridiplantae</taxon>
        <taxon>Streptophyta</taxon>
        <taxon>Embryophyta</taxon>
        <taxon>Tracheophyta</taxon>
        <taxon>Spermatophyta</taxon>
        <taxon>Magnoliopsida</taxon>
        <taxon>Liliopsida</taxon>
        <taxon>Poales</taxon>
        <taxon>Poaceae</taxon>
        <taxon>BOP clade</taxon>
        <taxon>Pooideae</taxon>
        <taxon>Triticodae</taxon>
        <taxon>Triticeae</taxon>
        <taxon>Triticinae</taxon>
        <taxon>Triticum</taxon>
    </lineage>
</organism>
<feature type="region of interest" description="Disordered" evidence="1">
    <location>
        <begin position="68"/>
        <end position="117"/>
    </location>
</feature>
<feature type="compositionally biased region" description="Pro residues" evidence="1">
    <location>
        <begin position="68"/>
        <end position="78"/>
    </location>
</feature>
<dbReference type="EMBL" id="LT934113">
    <property type="protein sequence ID" value="VAH38816.1"/>
    <property type="molecule type" value="Genomic_DNA"/>
</dbReference>
<evidence type="ECO:0000256" key="1">
    <source>
        <dbReference type="SAM" id="MobiDB-lite"/>
    </source>
</evidence>
<evidence type="ECO:0000259" key="2">
    <source>
        <dbReference type="PROSITE" id="PS50181"/>
    </source>
</evidence>
<dbReference type="InterPro" id="IPR036047">
    <property type="entry name" value="F-box-like_dom_sf"/>
</dbReference>
<dbReference type="OMA" id="WAMASHY"/>
<reference evidence="3 4" key="1">
    <citation type="submission" date="2017-09" db="EMBL/GenBank/DDBJ databases">
        <authorList>
            <consortium name="International Durum Wheat Genome Sequencing Consortium (IDWGSC)"/>
            <person name="Milanesi L."/>
        </authorList>
    </citation>
    <scope>NUCLEOTIDE SEQUENCE [LARGE SCALE GENOMIC DNA]</scope>
    <source>
        <strain evidence="4">cv. Svevo</strain>
    </source>
</reference>
<dbReference type="Pfam" id="PF12937">
    <property type="entry name" value="F-box-like"/>
    <property type="match status" value="1"/>
</dbReference>
<keyword evidence="4" id="KW-1185">Reference proteome</keyword>